<protein>
    <submittedName>
        <fullName evidence="2">Uncharacterized protein</fullName>
    </submittedName>
</protein>
<feature type="coiled-coil region" evidence="1">
    <location>
        <begin position="459"/>
        <end position="486"/>
    </location>
</feature>
<comment type="caution">
    <text evidence="2">The sequence shown here is derived from an EMBL/GenBank/DDBJ whole genome shotgun (WGS) entry which is preliminary data.</text>
</comment>
<evidence type="ECO:0000313" key="2">
    <source>
        <dbReference type="EMBL" id="MYN05419.1"/>
    </source>
</evidence>
<dbReference type="AlphaFoldDB" id="A0A6N9HPQ1"/>
<dbReference type="RefSeq" id="WP_161028366.1">
    <property type="nucleotide sequence ID" value="NZ_WWCJ01000029.1"/>
</dbReference>
<name>A0A6N9HPQ1_9BURK</name>
<organism evidence="2 3">
    <name type="scientific">Pseudoduganella guangdongensis</name>
    <dbReference type="NCBI Taxonomy" id="2692179"/>
    <lineage>
        <taxon>Bacteria</taxon>
        <taxon>Pseudomonadati</taxon>
        <taxon>Pseudomonadota</taxon>
        <taxon>Betaproteobacteria</taxon>
        <taxon>Burkholderiales</taxon>
        <taxon>Oxalobacteraceae</taxon>
        <taxon>Telluria group</taxon>
        <taxon>Pseudoduganella</taxon>
    </lineage>
</organism>
<sequence>MGVQAGSQRERVEARLMLLFRRPLEAVRPVADGNGALLKKGLDLDSAVRYRDALARCGCDSVIEEDSVLPVARATLAEYATLLQAQLQALDPGRRWQFIAADSELFGVPGPASPYPLELLVPLERMYQEWLAATPAASEDLLRYTAGMVLMGNTPGMVEEAARHLLPTVRNSAERGQAMLAAARGYSPLLFRPLCEGLEVGLVYQRGSVVHRVAQAHLDAWDMNEEAAFEAAFANLRARSSLPLQSSPQGVFGGLWDDGYDSSRMLLPELFSGLVSHGRPVAMVPTRGLLMVCSDKNDIALEAMLKAAIDAMREEKMLTPRMLRLVDGRWQPFVPAALSRRLNSLAKYAESNDYRLQKELLKARTAASGQDLYVATYMVGKTGPEQRRTSACTWTRGVPSLLPKTDLLCFTDPASGAPPITVSWDEALPVIGALLQRTDDCPPRYLADGFPNALQLAQLAEYAAAARRAAQELARAQAAAHAQEHAPTVILAPARPAWYSLRTVLGRWADAKSAHAR</sequence>
<evidence type="ECO:0000256" key="1">
    <source>
        <dbReference type="SAM" id="Coils"/>
    </source>
</evidence>
<dbReference type="EMBL" id="WWCJ01000029">
    <property type="protein sequence ID" value="MYN05419.1"/>
    <property type="molecule type" value="Genomic_DNA"/>
</dbReference>
<reference evidence="2 3" key="1">
    <citation type="submission" date="2019-12" db="EMBL/GenBank/DDBJ databases">
        <title>Novel species isolated from a subtropical stream in China.</title>
        <authorList>
            <person name="Lu H."/>
        </authorList>
    </citation>
    <scope>NUCLEOTIDE SEQUENCE [LARGE SCALE GENOMIC DNA]</scope>
    <source>
        <strain evidence="2 3">DS3</strain>
    </source>
</reference>
<keyword evidence="3" id="KW-1185">Reference proteome</keyword>
<gene>
    <name evidence="2" type="ORF">GTP41_25310</name>
</gene>
<accession>A0A6N9HPQ1</accession>
<proteinExistence type="predicted"/>
<keyword evidence="1" id="KW-0175">Coiled coil</keyword>
<evidence type="ECO:0000313" key="3">
    <source>
        <dbReference type="Proteomes" id="UP000448575"/>
    </source>
</evidence>
<dbReference type="Proteomes" id="UP000448575">
    <property type="component" value="Unassembled WGS sequence"/>
</dbReference>